<organism evidence="1 2">
    <name type="scientific">Saguinus oedipus</name>
    <name type="common">Cotton-top tamarin</name>
    <name type="synonym">Oedipomidas oedipus</name>
    <dbReference type="NCBI Taxonomy" id="9490"/>
    <lineage>
        <taxon>Eukaryota</taxon>
        <taxon>Metazoa</taxon>
        <taxon>Chordata</taxon>
        <taxon>Craniata</taxon>
        <taxon>Vertebrata</taxon>
        <taxon>Euteleostomi</taxon>
        <taxon>Mammalia</taxon>
        <taxon>Eutheria</taxon>
        <taxon>Euarchontoglires</taxon>
        <taxon>Primates</taxon>
        <taxon>Haplorrhini</taxon>
        <taxon>Platyrrhini</taxon>
        <taxon>Cebidae</taxon>
        <taxon>Callitrichinae</taxon>
        <taxon>Saguinus</taxon>
    </lineage>
</organism>
<reference evidence="1 2" key="1">
    <citation type="submission" date="2023-05" db="EMBL/GenBank/DDBJ databases">
        <title>B98-5 Cell Line De Novo Hybrid Assembly: An Optical Mapping Approach.</title>
        <authorList>
            <person name="Kananen K."/>
            <person name="Auerbach J.A."/>
            <person name="Kautto E."/>
            <person name="Blachly J.S."/>
        </authorList>
    </citation>
    <scope>NUCLEOTIDE SEQUENCE [LARGE SCALE GENOMIC DNA]</scope>
    <source>
        <strain evidence="1">B95-8</strain>
        <tissue evidence="1">Cell line</tissue>
    </source>
</reference>
<sequence>CIAGFHGDPQLPYGGQCRPCPCPEGPGSQRHFATSCHRDEFSQQIVCHCRAGYTGD</sequence>
<name>A0ABQ9U228_SAGOE</name>
<protein>
    <submittedName>
        <fullName evidence="1">Laminin subunit beta-2</fullName>
    </submittedName>
</protein>
<dbReference type="Proteomes" id="UP001266305">
    <property type="component" value="Unassembled WGS sequence"/>
</dbReference>
<proteinExistence type="predicted"/>
<evidence type="ECO:0000313" key="1">
    <source>
        <dbReference type="EMBL" id="KAK2091122.1"/>
    </source>
</evidence>
<gene>
    <name evidence="1" type="primary">LAMB2_2</name>
    <name evidence="1" type="ORF">P7K49_030406</name>
</gene>
<comment type="caution">
    <text evidence="1">The sequence shown here is derived from an EMBL/GenBank/DDBJ whole genome shotgun (WGS) entry which is preliminary data.</text>
</comment>
<feature type="non-terminal residue" evidence="1">
    <location>
        <position position="1"/>
    </location>
</feature>
<accession>A0ABQ9U228</accession>
<evidence type="ECO:0000313" key="2">
    <source>
        <dbReference type="Proteomes" id="UP001266305"/>
    </source>
</evidence>
<keyword evidence="2" id="KW-1185">Reference proteome</keyword>
<dbReference type="EMBL" id="JASSZA010000016">
    <property type="protein sequence ID" value="KAK2091122.1"/>
    <property type="molecule type" value="Genomic_DNA"/>
</dbReference>